<organism evidence="3 4">
    <name type="scientific">Bacteroides luti</name>
    <dbReference type="NCBI Taxonomy" id="1297750"/>
    <lineage>
        <taxon>Bacteria</taxon>
        <taxon>Pseudomonadati</taxon>
        <taxon>Bacteroidota</taxon>
        <taxon>Bacteroidia</taxon>
        <taxon>Bacteroidales</taxon>
        <taxon>Bacteroidaceae</taxon>
        <taxon>Bacteroides</taxon>
    </lineage>
</organism>
<dbReference type="InterPro" id="IPR017853">
    <property type="entry name" value="GH"/>
</dbReference>
<keyword evidence="4" id="KW-1185">Reference proteome</keyword>
<dbReference type="RefSeq" id="WP_073401074.1">
    <property type="nucleotide sequence ID" value="NZ_FQTV01000007.1"/>
</dbReference>
<keyword evidence="1" id="KW-0732">Signal</keyword>
<protein>
    <submittedName>
        <fullName evidence="3">O-Glycosyl hydrolase</fullName>
    </submittedName>
</protein>
<feature type="domain" description="Endo-beta-1,6-galactanase-like" evidence="2">
    <location>
        <begin position="36"/>
        <end position="388"/>
    </location>
</feature>
<dbReference type="Gene3D" id="2.60.40.1180">
    <property type="entry name" value="Golgi alpha-mannosidase II"/>
    <property type="match status" value="1"/>
</dbReference>
<reference evidence="3 4" key="1">
    <citation type="submission" date="2016-11" db="EMBL/GenBank/DDBJ databases">
        <authorList>
            <person name="Jaros S."/>
            <person name="Januszkiewicz K."/>
            <person name="Wedrychowicz H."/>
        </authorList>
    </citation>
    <scope>NUCLEOTIDE SEQUENCE [LARGE SCALE GENOMIC DNA]</scope>
    <source>
        <strain evidence="3 4">DSM 26991</strain>
    </source>
</reference>
<dbReference type="PROSITE" id="PS51257">
    <property type="entry name" value="PROKAR_LIPOPROTEIN"/>
    <property type="match status" value="1"/>
</dbReference>
<dbReference type="STRING" id="1297750.SAMN05444405_10776"/>
<evidence type="ECO:0000259" key="2">
    <source>
        <dbReference type="Pfam" id="PF14587"/>
    </source>
</evidence>
<keyword evidence="3" id="KW-0378">Hydrolase</keyword>
<dbReference type="GO" id="GO:0004553">
    <property type="term" value="F:hydrolase activity, hydrolyzing O-glycosyl compounds"/>
    <property type="evidence" value="ECO:0007669"/>
    <property type="project" value="InterPro"/>
</dbReference>
<feature type="chain" id="PRO_5012747882" evidence="1">
    <location>
        <begin position="19"/>
        <end position="529"/>
    </location>
</feature>
<dbReference type="AlphaFoldDB" id="A0A1M5ARP8"/>
<evidence type="ECO:0000313" key="3">
    <source>
        <dbReference type="EMBL" id="SHF32923.1"/>
    </source>
</evidence>
<dbReference type="EMBL" id="FQTV01000007">
    <property type="protein sequence ID" value="SHF32923.1"/>
    <property type="molecule type" value="Genomic_DNA"/>
</dbReference>
<dbReference type="Proteomes" id="UP000184509">
    <property type="component" value="Unassembled WGS sequence"/>
</dbReference>
<feature type="signal peptide" evidence="1">
    <location>
        <begin position="1"/>
        <end position="18"/>
    </location>
</feature>
<sequence length="529" mass="58917">MKMNILLLIGMFSLASCGDSGVDSPPKDDVNVDITKNVTIDATVTYQTIDGFAASDCWVPNYIGKYWNNDEKEAIANLLFSKEIKNGAPQGIGLSMWRFNLGGGTAEQGSSSDITDKSRRAECFLQQDGTLDWSHHQGQQYFLEKAKSLGCESFVMFSNTPPVNYTVNGKGYSAKGAFANLKDDCYDDFAKYMANALSYFKEQKGINFNYISPVNEPQYNWASPSQEGSGWQNSEIKRLAVELDKALTDKNLNTKILLAEAGDWEYLYKVKNDAGRSDVIQNFFNEGSVNYVGNLTHVAPIIAGHSYWTDTNWATMYDVRSQVATAAKSKNLKVYQTEWSMMSDNYEDYPGHDNASYMDIALCMAKVIHHDLATANVSSWSYWTSLDVERWGHKNRFLLIKTTPADGAYGDIEKSGTHEATKTLWTLGNYSLFIRPGYQRVNLTVQNASNSFFGSAYLSPQKDKLVVVYTNLTTKIIGVDLSLNGLSKKASSVKQYTTNASSDLSEKELSSNNSSIQPKSVVTVVYDFK</sequence>
<dbReference type="InterPro" id="IPR039743">
    <property type="entry name" value="6GAL/EXGAL"/>
</dbReference>
<dbReference type="Gene3D" id="3.20.20.80">
    <property type="entry name" value="Glycosidases"/>
    <property type="match status" value="1"/>
</dbReference>
<evidence type="ECO:0000313" key="4">
    <source>
        <dbReference type="Proteomes" id="UP000184509"/>
    </source>
</evidence>
<evidence type="ECO:0000256" key="1">
    <source>
        <dbReference type="SAM" id="SignalP"/>
    </source>
</evidence>
<dbReference type="SUPFAM" id="SSF51445">
    <property type="entry name" value="(Trans)glycosidases"/>
    <property type="match status" value="1"/>
</dbReference>
<dbReference type="PANTHER" id="PTHR42767:SF1">
    <property type="entry name" value="ENDO-BETA-1,6-GALACTANASE-LIKE DOMAIN-CONTAINING PROTEIN"/>
    <property type="match status" value="1"/>
</dbReference>
<dbReference type="PANTHER" id="PTHR42767">
    <property type="entry name" value="ENDO-BETA-1,6-GALACTANASE"/>
    <property type="match status" value="1"/>
</dbReference>
<name>A0A1M5ARP8_9BACE</name>
<proteinExistence type="predicted"/>
<dbReference type="InterPro" id="IPR013780">
    <property type="entry name" value="Glyco_hydro_b"/>
</dbReference>
<dbReference type="InterPro" id="IPR039514">
    <property type="entry name" value="6GAL-like"/>
</dbReference>
<dbReference type="Pfam" id="PF14587">
    <property type="entry name" value="Glyco_hydr_30_2"/>
    <property type="match status" value="1"/>
</dbReference>
<dbReference type="OrthoDB" id="9806701at2"/>
<gene>
    <name evidence="3" type="ORF">SAMN05444405_10776</name>
</gene>
<accession>A0A1M5ARP8</accession>